<dbReference type="Proteomes" id="UP000611521">
    <property type="component" value="Unassembled WGS sequence"/>
</dbReference>
<dbReference type="PANTHER" id="PTHR33121">
    <property type="entry name" value="CYCLIC DI-GMP PHOSPHODIESTERASE PDEF"/>
    <property type="match status" value="1"/>
</dbReference>
<feature type="domain" description="EAL" evidence="1">
    <location>
        <begin position="1"/>
        <end position="227"/>
    </location>
</feature>
<name>A0ABR8W3L5_9MICO</name>
<comment type="caution">
    <text evidence="2">The sequence shown here is derived from an EMBL/GenBank/DDBJ whole genome shotgun (WGS) entry which is preliminary data.</text>
</comment>
<dbReference type="SUPFAM" id="SSF141868">
    <property type="entry name" value="EAL domain-like"/>
    <property type="match status" value="1"/>
</dbReference>
<keyword evidence="3" id="KW-1185">Reference proteome</keyword>
<dbReference type="InterPro" id="IPR001633">
    <property type="entry name" value="EAL_dom"/>
</dbReference>
<dbReference type="Gene3D" id="3.20.20.450">
    <property type="entry name" value="EAL domain"/>
    <property type="match status" value="1"/>
</dbReference>
<protein>
    <submittedName>
        <fullName evidence="2">EAL domain-containing protein</fullName>
    </submittedName>
</protein>
<evidence type="ECO:0000259" key="1">
    <source>
        <dbReference type="PROSITE" id="PS50883"/>
    </source>
</evidence>
<organism evidence="2 3">
    <name type="scientific">Microbacterium commune</name>
    <dbReference type="NCBI Taxonomy" id="2762219"/>
    <lineage>
        <taxon>Bacteria</taxon>
        <taxon>Bacillati</taxon>
        <taxon>Actinomycetota</taxon>
        <taxon>Actinomycetes</taxon>
        <taxon>Micrococcales</taxon>
        <taxon>Microbacteriaceae</taxon>
        <taxon>Microbacterium</taxon>
    </lineage>
</organism>
<dbReference type="EMBL" id="JACSPX010000001">
    <property type="protein sequence ID" value="MBD8011605.1"/>
    <property type="molecule type" value="Genomic_DNA"/>
</dbReference>
<dbReference type="InterPro" id="IPR035919">
    <property type="entry name" value="EAL_sf"/>
</dbReference>
<accession>A0ABR8W3L5</accession>
<dbReference type="PANTHER" id="PTHR33121:SF79">
    <property type="entry name" value="CYCLIC DI-GMP PHOSPHODIESTERASE PDED-RELATED"/>
    <property type="match status" value="1"/>
</dbReference>
<proteinExistence type="predicted"/>
<evidence type="ECO:0000313" key="3">
    <source>
        <dbReference type="Proteomes" id="UP000611521"/>
    </source>
</evidence>
<dbReference type="RefSeq" id="WP_191712268.1">
    <property type="nucleotide sequence ID" value="NZ_JACSPX010000001.1"/>
</dbReference>
<dbReference type="InterPro" id="IPR050706">
    <property type="entry name" value="Cyclic-di-GMP_PDE-like"/>
</dbReference>
<evidence type="ECO:0000313" key="2">
    <source>
        <dbReference type="EMBL" id="MBD8011605.1"/>
    </source>
</evidence>
<sequence length="237" mass="26055">MSELPKARAFFQPIVDVRAMRVVGFEALARFDDGGSPLDHLRVAEDRGQRAQLELQLIESAVDAATTLPADGFITLNVSGRTMGFPRLAEALRRCDRSWGLELFEGAEPEECLAIRQQVDELGGFLLIDDAGVDFADEERVRQLRPDIVKIDRAVFWHSLADDDGRHRVESILGAADEVDARALVEGVEDETQLEAVRALEVGLAQGYHLGRPTPVDGVAEMLVDLRRRVGVDASGL</sequence>
<dbReference type="SMART" id="SM00052">
    <property type="entry name" value="EAL"/>
    <property type="match status" value="1"/>
</dbReference>
<gene>
    <name evidence="2" type="ORF">H9633_04765</name>
</gene>
<dbReference type="CDD" id="cd01948">
    <property type="entry name" value="EAL"/>
    <property type="match status" value="1"/>
</dbReference>
<dbReference type="Pfam" id="PF00563">
    <property type="entry name" value="EAL"/>
    <property type="match status" value="1"/>
</dbReference>
<dbReference type="PROSITE" id="PS50883">
    <property type="entry name" value="EAL"/>
    <property type="match status" value="1"/>
</dbReference>
<reference evidence="2 3" key="1">
    <citation type="submission" date="2020-08" db="EMBL/GenBank/DDBJ databases">
        <title>A Genomic Blueprint of the Chicken Gut Microbiome.</title>
        <authorList>
            <person name="Gilroy R."/>
            <person name="Ravi A."/>
            <person name="Getino M."/>
            <person name="Pursley I."/>
            <person name="Horton D.L."/>
            <person name="Alikhan N.-F."/>
            <person name="Baker D."/>
            <person name="Gharbi K."/>
            <person name="Hall N."/>
            <person name="Watson M."/>
            <person name="Adriaenssens E.M."/>
            <person name="Foster-Nyarko E."/>
            <person name="Jarju S."/>
            <person name="Secka A."/>
            <person name="Antonio M."/>
            <person name="Oren A."/>
            <person name="Chaudhuri R."/>
            <person name="La Ragione R.M."/>
            <person name="Hildebrand F."/>
            <person name="Pallen M.J."/>
        </authorList>
    </citation>
    <scope>NUCLEOTIDE SEQUENCE [LARGE SCALE GENOMIC DNA]</scope>
    <source>
        <strain evidence="2 3">Re1</strain>
    </source>
</reference>